<gene>
    <name evidence="1" type="ORF">N5D93_24275</name>
</gene>
<comment type="caution">
    <text evidence="1">The sequence shown here is derived from an EMBL/GenBank/DDBJ whole genome shotgun (WGS) entry which is preliminary data.</text>
</comment>
<dbReference type="AlphaFoldDB" id="A0AA42S5U6"/>
<evidence type="ECO:0000313" key="1">
    <source>
        <dbReference type="EMBL" id="MDH0738952.1"/>
    </source>
</evidence>
<dbReference type="EMBL" id="JAOCDZ010000020">
    <property type="protein sequence ID" value="MDH0738952.1"/>
    <property type="molecule type" value="Genomic_DNA"/>
</dbReference>
<sequence>MAEGKLRALIRGEYPLAQAARAPAEMASRSTVGKLLLHMV</sequence>
<protein>
    <submittedName>
        <fullName evidence="1">Zinc-binding dehydrogenase</fullName>
    </submittedName>
</protein>
<evidence type="ECO:0000313" key="2">
    <source>
        <dbReference type="Proteomes" id="UP001161094"/>
    </source>
</evidence>
<reference evidence="1" key="1">
    <citation type="submission" date="2022-09" db="EMBL/GenBank/DDBJ databases">
        <title>Intensive care unit water sources are persistently colonized with multi-drug resistant bacteria and are the site of extensive horizontal gene transfer of antibiotic resistance genes.</title>
        <authorList>
            <person name="Diorio-Toth L."/>
        </authorList>
    </citation>
    <scope>NUCLEOTIDE SEQUENCE</scope>
    <source>
        <strain evidence="1">GD03843</strain>
    </source>
</reference>
<proteinExistence type="predicted"/>
<dbReference type="Proteomes" id="UP001161094">
    <property type="component" value="Unassembled WGS sequence"/>
</dbReference>
<name>A0AA42S5U6_9BURK</name>
<organism evidence="1 2">
    <name type="scientific">Achromobacter spanius</name>
    <dbReference type="NCBI Taxonomy" id="217203"/>
    <lineage>
        <taxon>Bacteria</taxon>
        <taxon>Pseudomonadati</taxon>
        <taxon>Pseudomonadota</taxon>
        <taxon>Betaproteobacteria</taxon>
        <taxon>Burkholderiales</taxon>
        <taxon>Alcaligenaceae</taxon>
        <taxon>Achromobacter</taxon>
    </lineage>
</organism>
<dbReference type="Gene3D" id="3.90.180.10">
    <property type="entry name" value="Medium-chain alcohol dehydrogenases, catalytic domain"/>
    <property type="match status" value="1"/>
</dbReference>
<accession>A0AA42S5U6</accession>
<dbReference type="Pfam" id="PF13602">
    <property type="entry name" value="ADH_zinc_N_2"/>
    <property type="match status" value="1"/>
</dbReference>